<accession>A0A399EPG2</accession>
<comment type="caution">
    <text evidence="1">The sequence shown here is derived from an EMBL/GenBank/DDBJ whole genome shotgun (WGS) entry which is preliminary data.</text>
</comment>
<dbReference type="Proteomes" id="UP000265341">
    <property type="component" value="Unassembled WGS sequence"/>
</dbReference>
<dbReference type="RefSeq" id="WP_147371655.1">
    <property type="nucleotide sequence ID" value="NZ_QWLA01000058.1"/>
</dbReference>
<dbReference type="AlphaFoldDB" id="A0A399EPG2"/>
<keyword evidence="2" id="KW-1185">Reference proteome</keyword>
<dbReference type="OrthoDB" id="35180at2"/>
<protein>
    <submittedName>
        <fullName evidence="1">Uncharacterized protein</fullName>
    </submittedName>
</protein>
<dbReference type="EMBL" id="QWLA01000058">
    <property type="protein sequence ID" value="RIH84392.1"/>
    <property type="molecule type" value="Genomic_DNA"/>
</dbReference>
<sequence>MQRSLLTALAMVAVLGMAGGVLMLSRSGSHVYTDDLSDPVEVADSYVKASILNDLERAVFYWTGDREAYRKSGFGRVFPSLPAIARRNGLPLEDYRWRLGPARVEGGVALVRVELEIIDTTAIAARFEELWGLRPDKDGRMPDGPPDPNLTEEEAWRLARNDPSVGWDRFEHDLKLNRTEKGWTVDSENAKRLDDIIWYGYERPD</sequence>
<evidence type="ECO:0000313" key="2">
    <source>
        <dbReference type="Proteomes" id="UP000265341"/>
    </source>
</evidence>
<evidence type="ECO:0000313" key="1">
    <source>
        <dbReference type="EMBL" id="RIH84392.1"/>
    </source>
</evidence>
<reference evidence="1 2" key="1">
    <citation type="submission" date="2018-08" db="EMBL/GenBank/DDBJ databases">
        <title>Meiothermus roseus NBRC 110900 genome sequencing project.</title>
        <authorList>
            <person name="Da Costa M.S."/>
            <person name="Albuquerque L."/>
            <person name="Raposo P."/>
            <person name="Froufe H.J.C."/>
            <person name="Barroso C.S."/>
            <person name="Egas C."/>
        </authorList>
    </citation>
    <scope>NUCLEOTIDE SEQUENCE [LARGE SCALE GENOMIC DNA]</scope>
    <source>
        <strain evidence="1 2">NBRC 110900</strain>
    </source>
</reference>
<gene>
    <name evidence="1" type="ORF">Mrose_02658</name>
</gene>
<proteinExistence type="predicted"/>
<name>A0A399EPG2_9DEIN</name>
<organism evidence="1 2">
    <name type="scientific">Calidithermus roseus</name>
    <dbReference type="NCBI Taxonomy" id="1644118"/>
    <lineage>
        <taxon>Bacteria</taxon>
        <taxon>Thermotogati</taxon>
        <taxon>Deinococcota</taxon>
        <taxon>Deinococci</taxon>
        <taxon>Thermales</taxon>
        <taxon>Thermaceae</taxon>
        <taxon>Calidithermus</taxon>
    </lineage>
</organism>